<dbReference type="RefSeq" id="WP_203736927.1">
    <property type="nucleotide sequence ID" value="NZ_BOMO01000022.1"/>
</dbReference>
<sequence>MRRSRRLPLILAVVLIVGATSVAGWWAWDRREVGDPARPAPSLATAEIVRQDMSTSVSMSGRLGHGTALPVKGGRPGIITWLPSPGATLKRGQTIYRVDDEQVPIFYGNTPLFRTLDKPDTVGRDVRVVAENLKALGYDVGRRYQAGERVQQKTTPPTSVTVRKGEDVLTPVLIQAIKRWREDTGLPASSSLGIGDVAVLRGPVRVESTTAQVGDTAEVPILTVTSTSKVVTVDVEPTAATGMKKGVAVEVRLPDDKTVSAKVSAVATAVTDDPNGAPKLTVTITPDTPAAVAKLDAAPVEVTFPGEARNDVLAAPVGALVALAEGGYAVQLAGGGLVTVETGLFAGGLVEVSGDGVTEGTRVVTTS</sequence>
<name>A0A2T0JZ60_9ACTN</name>
<gene>
    <name evidence="1" type="ORF">CLV67_12223</name>
</gene>
<evidence type="ECO:0000313" key="1">
    <source>
        <dbReference type="EMBL" id="PRX15784.1"/>
    </source>
</evidence>
<dbReference type="EMBL" id="PVMZ01000022">
    <property type="protein sequence ID" value="PRX15784.1"/>
    <property type="molecule type" value="Genomic_DNA"/>
</dbReference>
<organism evidence="1 2">
    <name type="scientific">Actinoplanes italicus</name>
    <dbReference type="NCBI Taxonomy" id="113567"/>
    <lineage>
        <taxon>Bacteria</taxon>
        <taxon>Bacillati</taxon>
        <taxon>Actinomycetota</taxon>
        <taxon>Actinomycetes</taxon>
        <taxon>Micromonosporales</taxon>
        <taxon>Micromonosporaceae</taxon>
        <taxon>Actinoplanes</taxon>
    </lineage>
</organism>
<keyword evidence="2" id="KW-1185">Reference proteome</keyword>
<accession>A0A2T0JZ60</accession>
<dbReference type="AlphaFoldDB" id="A0A2T0JZ60"/>
<proteinExistence type="predicted"/>
<comment type="caution">
    <text evidence="1">The sequence shown here is derived from an EMBL/GenBank/DDBJ whole genome shotgun (WGS) entry which is preliminary data.</text>
</comment>
<protein>
    <submittedName>
        <fullName evidence="1">HlyD family secretion protein</fullName>
    </submittedName>
</protein>
<reference evidence="1 2" key="1">
    <citation type="submission" date="2018-03" db="EMBL/GenBank/DDBJ databases">
        <title>Genomic Encyclopedia of Archaeal and Bacterial Type Strains, Phase II (KMG-II): from individual species to whole genera.</title>
        <authorList>
            <person name="Goeker M."/>
        </authorList>
    </citation>
    <scope>NUCLEOTIDE SEQUENCE [LARGE SCALE GENOMIC DNA]</scope>
    <source>
        <strain evidence="1 2">DSM 43146</strain>
    </source>
</reference>
<evidence type="ECO:0000313" key="2">
    <source>
        <dbReference type="Proteomes" id="UP000239415"/>
    </source>
</evidence>
<dbReference type="Proteomes" id="UP000239415">
    <property type="component" value="Unassembled WGS sequence"/>
</dbReference>